<dbReference type="OrthoDB" id="8679980at2759"/>
<dbReference type="GeneID" id="103281528"/>
<evidence type="ECO:0000256" key="1">
    <source>
        <dbReference type="SAM" id="MobiDB-lite"/>
    </source>
</evidence>
<dbReference type="PANTHER" id="PTHR28682:SF6">
    <property type="entry name" value="MUCIN-5AC"/>
    <property type="match status" value="1"/>
</dbReference>
<protein>
    <recommendedName>
        <fullName evidence="4">Protein FAM196B</fullName>
    </recommendedName>
</protein>
<dbReference type="PANTHER" id="PTHR28682">
    <property type="entry name" value="INHIBITORY SYNAPTIC FACTOR 2A-RELATED"/>
    <property type="match status" value="1"/>
</dbReference>
<feature type="compositionally biased region" description="Basic and acidic residues" evidence="1">
    <location>
        <begin position="30"/>
        <end position="41"/>
    </location>
</feature>
<dbReference type="InParanoid" id="A0A803TNE5"/>
<feature type="compositionally biased region" description="Polar residues" evidence="1">
    <location>
        <begin position="60"/>
        <end position="74"/>
    </location>
</feature>
<reference evidence="2" key="1">
    <citation type="submission" date="2009-12" db="EMBL/GenBank/DDBJ databases">
        <title>The Genome Sequence of Anolis carolinensis (Green Anole Lizard).</title>
        <authorList>
            <consortium name="The Genome Sequencing Platform"/>
            <person name="Di Palma F."/>
            <person name="Alfoldi J."/>
            <person name="Heiman D."/>
            <person name="Young S."/>
            <person name="Grabherr M."/>
            <person name="Johnson J."/>
            <person name="Lander E.S."/>
            <person name="Lindblad-Toh K."/>
        </authorList>
    </citation>
    <scope>NUCLEOTIDE SEQUENCE [LARGE SCALE GENOMIC DNA]</scope>
    <source>
        <strain evidence="2">JBL SC #1</strain>
    </source>
</reference>
<organism evidence="2 3">
    <name type="scientific">Anolis carolinensis</name>
    <name type="common">Green anole</name>
    <name type="synonym">American chameleon</name>
    <dbReference type="NCBI Taxonomy" id="28377"/>
    <lineage>
        <taxon>Eukaryota</taxon>
        <taxon>Metazoa</taxon>
        <taxon>Chordata</taxon>
        <taxon>Craniata</taxon>
        <taxon>Vertebrata</taxon>
        <taxon>Euteleostomi</taxon>
        <taxon>Lepidosauria</taxon>
        <taxon>Squamata</taxon>
        <taxon>Bifurcata</taxon>
        <taxon>Unidentata</taxon>
        <taxon>Episquamata</taxon>
        <taxon>Toxicofera</taxon>
        <taxon>Iguania</taxon>
        <taxon>Dactyloidae</taxon>
        <taxon>Anolis</taxon>
    </lineage>
</organism>
<feature type="region of interest" description="Disordered" evidence="1">
    <location>
        <begin position="1"/>
        <end position="270"/>
    </location>
</feature>
<dbReference type="AlphaFoldDB" id="A0A803TNE5"/>
<dbReference type="GeneTree" id="ENSGT01120000272055"/>
<keyword evidence="3" id="KW-1185">Reference proteome</keyword>
<evidence type="ECO:0000313" key="2">
    <source>
        <dbReference type="Ensembl" id="ENSACAP00000036735.1"/>
    </source>
</evidence>
<dbReference type="Proteomes" id="UP000001646">
    <property type="component" value="Unplaced"/>
</dbReference>
<gene>
    <name evidence="2" type="primary">LOC103281528</name>
</gene>
<feature type="compositionally biased region" description="Pro residues" evidence="1">
    <location>
        <begin position="227"/>
        <end position="241"/>
    </location>
</feature>
<sequence length="449" mass="48128">MVSKEEAGPSLGSPSTAPKEKAMTVRSVLLRRDSPDAEGRAQRRQQRPAQQVRFKDLEESISTADEPPTQNTPRASAAPKRRGASSARRSWPQAQPPLQPPLRKACASTAIQTSPGLRRPSWAAPLRSGSASEVACLSAQSQPPTPSVAQLCPQTGTTLCPLRPPPPYPGQGPGLSLSSASQCKPCTPCPQRGSPPPYPLAQGPLQRDPHLWDSCPQKAAPQVPHESPSPPATSGKPPSPASPMCLGAQPAACLPPQSREPSPAMGPKSLLPSRIPCRSLSPMPAGALCQVHNLLQLVPIGKRPEEQEEEETRSSASQGDIRSRLRSLEGVLETSQQTIRVLLGVIQDLERKEAQRDGRCSYQTGQDVANCGTCRDCACVIYSVEHDFRQQEGRLQRVLSTVKVELGPSSPPASPAMGPPSPPCQPLPVARLSTKGEARKAWRKCFWFL</sequence>
<reference evidence="2" key="2">
    <citation type="submission" date="2025-08" db="UniProtKB">
        <authorList>
            <consortium name="Ensembl"/>
        </authorList>
    </citation>
    <scope>IDENTIFICATION</scope>
</reference>
<name>A0A803TNE5_ANOCA</name>
<proteinExistence type="predicted"/>
<dbReference type="Ensembl" id="ENSACAT00000037477.1">
    <property type="protein sequence ID" value="ENSACAP00000036735.1"/>
    <property type="gene ID" value="ENSACAG00000042326.1"/>
</dbReference>
<dbReference type="KEGG" id="acs:103281528"/>
<reference evidence="2" key="3">
    <citation type="submission" date="2025-09" db="UniProtKB">
        <authorList>
            <consortium name="Ensembl"/>
        </authorList>
    </citation>
    <scope>IDENTIFICATION</scope>
</reference>
<dbReference type="Pfam" id="PF15265">
    <property type="entry name" value="FAM196"/>
    <property type="match status" value="1"/>
</dbReference>
<dbReference type="InterPro" id="IPR029337">
    <property type="entry name" value="INSYN2"/>
</dbReference>
<evidence type="ECO:0000313" key="3">
    <source>
        <dbReference type="Proteomes" id="UP000001646"/>
    </source>
</evidence>
<accession>A0A803TNE5</accession>
<evidence type="ECO:0008006" key="4">
    <source>
        <dbReference type="Google" id="ProtNLM"/>
    </source>
</evidence>